<dbReference type="Proteomes" id="UP000283509">
    <property type="component" value="Unassembled WGS sequence"/>
</dbReference>
<name>A0A423TQS3_PENVA</name>
<organism evidence="2 3">
    <name type="scientific">Penaeus vannamei</name>
    <name type="common">Whiteleg shrimp</name>
    <name type="synonym">Litopenaeus vannamei</name>
    <dbReference type="NCBI Taxonomy" id="6689"/>
    <lineage>
        <taxon>Eukaryota</taxon>
        <taxon>Metazoa</taxon>
        <taxon>Ecdysozoa</taxon>
        <taxon>Arthropoda</taxon>
        <taxon>Crustacea</taxon>
        <taxon>Multicrustacea</taxon>
        <taxon>Malacostraca</taxon>
        <taxon>Eumalacostraca</taxon>
        <taxon>Eucarida</taxon>
        <taxon>Decapoda</taxon>
        <taxon>Dendrobranchiata</taxon>
        <taxon>Penaeoidea</taxon>
        <taxon>Penaeidae</taxon>
        <taxon>Penaeus</taxon>
    </lineage>
</organism>
<keyword evidence="3" id="KW-1185">Reference proteome</keyword>
<proteinExistence type="predicted"/>
<accession>A0A423TQS3</accession>
<comment type="caution">
    <text evidence="2">The sequence shown here is derived from an EMBL/GenBank/DDBJ whole genome shotgun (WGS) entry which is preliminary data.</text>
</comment>
<gene>
    <name evidence="2" type="ORF">C7M84_002467</name>
</gene>
<evidence type="ECO:0000256" key="1">
    <source>
        <dbReference type="SAM" id="MobiDB-lite"/>
    </source>
</evidence>
<feature type="region of interest" description="Disordered" evidence="1">
    <location>
        <begin position="592"/>
        <end position="613"/>
    </location>
</feature>
<protein>
    <submittedName>
        <fullName evidence="2">Uncharacterized protein</fullName>
    </submittedName>
</protein>
<sequence length="633" mass="66883">MRCVQCPNWLAFVTSFSSAPFPLERAVQETDFIKAASSPSREFGYNFSTYSFILSCPLFPSFIPLAASTQPCNPTCPPSNQYLIITPPVSLSFPLPASPFGQSVTFLRYVIEAPLFFLLFLSISAVPPLIPSSPLSPFLTFSALFPPLIASSPLHLSSPPSLPFLPSLLSSLLSPFLTFSALFLSHPLSPSLPFLPSLLSCLLSSPLLPSLRFLPSLLSCLSLLSAFTLVTSLASPGSLIFVSSGALPSPLSLPPPLSRPLVSVLLLSSLVPLVFRLYPLSSPPLLASLFHLLPLSPLALPFLSRLSLLFASPPYSSPSRLLLSTSSLSPLFSLSPPFSISFLSLPLLLSLLSSLPPLFPLFSLSPPSLPPSSLPLFPLAPFCTSLLYPLSSPSRLLSLPPSSLPSLLPLASFLHLSARSPHAASALTNCFPLLPFLTPLPVPSPSHFSLCFLPPPSSILPGSPPPLLLSPFSHCLPVSPLPPSPFPFPLYPSPTPYLSLHSLPPPLPHPPVSLSLPIHPLPPLSPYSPSPTLPPIVLPLTCVSTPSLLPSPSTGSLPHPYLSLHSLPPPPHSPASLPHPYLSLHSLLPPLSPSPPSSLAPPSSSLDGLAGSSIIERKPFRTSAASGSLADRG</sequence>
<reference evidence="2 3" key="1">
    <citation type="submission" date="2018-04" db="EMBL/GenBank/DDBJ databases">
        <authorList>
            <person name="Zhang X."/>
            <person name="Yuan J."/>
            <person name="Li F."/>
            <person name="Xiang J."/>
        </authorList>
    </citation>
    <scope>NUCLEOTIDE SEQUENCE [LARGE SCALE GENOMIC DNA]</scope>
    <source>
        <tissue evidence="2">Muscle</tissue>
    </source>
</reference>
<evidence type="ECO:0000313" key="3">
    <source>
        <dbReference type="Proteomes" id="UP000283509"/>
    </source>
</evidence>
<reference evidence="2 3" key="2">
    <citation type="submission" date="2019-01" db="EMBL/GenBank/DDBJ databases">
        <title>The decoding of complex shrimp genome reveals the adaptation for benthos swimmer, frequently molting mechanism and breeding impact on genome.</title>
        <authorList>
            <person name="Sun Y."/>
            <person name="Gao Y."/>
            <person name="Yu Y."/>
        </authorList>
    </citation>
    <scope>NUCLEOTIDE SEQUENCE [LARGE SCALE GENOMIC DNA]</scope>
    <source>
        <tissue evidence="2">Muscle</tissue>
    </source>
</reference>
<evidence type="ECO:0000313" key="2">
    <source>
        <dbReference type="EMBL" id="ROT78808.1"/>
    </source>
</evidence>
<dbReference type="AlphaFoldDB" id="A0A423TQS3"/>
<dbReference type="EMBL" id="QCYY01001328">
    <property type="protein sequence ID" value="ROT78808.1"/>
    <property type="molecule type" value="Genomic_DNA"/>
</dbReference>